<dbReference type="RefSeq" id="WP_192111930.1">
    <property type="nucleotide sequence ID" value="NZ_CABUEN010000002.1"/>
</dbReference>
<dbReference type="AlphaFoldDB" id="A0A212KK01"/>
<gene>
    <name evidence="1" type="ORF">KM92DES2_20283</name>
</gene>
<reference evidence="1" key="1">
    <citation type="submission" date="2016-04" db="EMBL/GenBank/DDBJ databases">
        <authorList>
            <person name="Evans L.H."/>
            <person name="Alamgir A."/>
            <person name="Owens N."/>
            <person name="Weber N.D."/>
            <person name="Virtaneva K."/>
            <person name="Barbian K."/>
            <person name="Babar A."/>
            <person name="Rosenke K."/>
        </authorList>
    </citation>
    <scope>NUCLEOTIDE SEQUENCE</scope>
    <source>
        <strain evidence="1">92-2</strain>
    </source>
</reference>
<evidence type="ECO:0008006" key="2">
    <source>
        <dbReference type="Google" id="ProtNLM"/>
    </source>
</evidence>
<dbReference type="Gene3D" id="3.40.1260.10">
    <property type="entry name" value="DsrEFH-like"/>
    <property type="match status" value="1"/>
</dbReference>
<dbReference type="SUPFAM" id="SSF75169">
    <property type="entry name" value="DsrEFH-like"/>
    <property type="match status" value="1"/>
</dbReference>
<organism evidence="1">
    <name type="scientific">uncultured Desulfovibrio sp</name>
    <dbReference type="NCBI Taxonomy" id="167968"/>
    <lineage>
        <taxon>Bacteria</taxon>
        <taxon>Pseudomonadati</taxon>
        <taxon>Thermodesulfobacteriota</taxon>
        <taxon>Desulfovibrionia</taxon>
        <taxon>Desulfovibrionales</taxon>
        <taxon>Desulfovibrionaceae</taxon>
        <taxon>Desulfovibrio</taxon>
        <taxon>environmental samples</taxon>
    </lineage>
</organism>
<accession>A0A212KK01</accession>
<sequence>MNKKCLHILWVNDNPVTAENMVFMYATNSLLKGWWEEVHLILWGATVKLICEDVKLQGLLKKFHDAGGHVSACRKCAENLGVFEQIEKLEGVDEVFYIGEAFTKILKDDEKLITI</sequence>
<evidence type="ECO:0000313" key="1">
    <source>
        <dbReference type="EMBL" id="SBW12014.1"/>
    </source>
</evidence>
<name>A0A212KK01_9BACT</name>
<protein>
    <recommendedName>
        <fullName evidence="2">DsrE family protein</fullName>
    </recommendedName>
</protein>
<dbReference type="InterPro" id="IPR027396">
    <property type="entry name" value="DsrEFH-like"/>
</dbReference>
<proteinExistence type="predicted"/>
<dbReference type="EMBL" id="FLUP01000002">
    <property type="protein sequence ID" value="SBW12014.1"/>
    <property type="molecule type" value="Genomic_DNA"/>
</dbReference>